<feature type="signal peptide" evidence="6">
    <location>
        <begin position="1"/>
        <end position="25"/>
    </location>
</feature>
<evidence type="ECO:0000256" key="5">
    <source>
        <dbReference type="PIRNR" id="PIRNR019574"/>
    </source>
</evidence>
<comment type="subcellular location">
    <subcellularLocation>
        <location evidence="1 5">Periplasm</location>
    </subcellularLocation>
</comment>
<comment type="similarity">
    <text evidence="5">Belongs to the bacterial solute-binding protein PotD/PotF family.</text>
</comment>
<protein>
    <recommendedName>
        <fullName evidence="5">Putrescine-binding periplasmic protein</fullName>
    </recommendedName>
</protein>
<feature type="chain" id="PRO_5038077770" description="Putrescine-binding periplasmic protein" evidence="6">
    <location>
        <begin position="26"/>
        <end position="365"/>
    </location>
</feature>
<dbReference type="SUPFAM" id="SSF53850">
    <property type="entry name" value="Periplasmic binding protein-like II"/>
    <property type="match status" value="1"/>
</dbReference>
<evidence type="ECO:0000256" key="6">
    <source>
        <dbReference type="SAM" id="SignalP"/>
    </source>
</evidence>
<organism evidence="7 8">
    <name type="scientific">Saccharospirillum salsuginis</name>
    <dbReference type="NCBI Taxonomy" id="418750"/>
    <lineage>
        <taxon>Bacteria</taxon>
        <taxon>Pseudomonadati</taxon>
        <taxon>Pseudomonadota</taxon>
        <taxon>Gammaproteobacteria</taxon>
        <taxon>Oceanospirillales</taxon>
        <taxon>Saccharospirillaceae</taxon>
        <taxon>Saccharospirillum</taxon>
    </lineage>
</organism>
<evidence type="ECO:0000256" key="2">
    <source>
        <dbReference type="ARBA" id="ARBA00022448"/>
    </source>
</evidence>
<dbReference type="InterPro" id="IPR001188">
    <property type="entry name" value="Sperm_putr-bd"/>
</dbReference>
<evidence type="ECO:0000313" key="7">
    <source>
        <dbReference type="EMBL" id="GGX76170.1"/>
    </source>
</evidence>
<dbReference type="PIRSF" id="PIRSF019574">
    <property type="entry name" value="Periplasmic_polyamine_BP"/>
    <property type="match status" value="1"/>
</dbReference>
<dbReference type="GO" id="GO:0019808">
    <property type="term" value="F:polyamine binding"/>
    <property type="evidence" value="ECO:0007669"/>
    <property type="project" value="InterPro"/>
</dbReference>
<dbReference type="GO" id="GO:0015846">
    <property type="term" value="P:polyamine transport"/>
    <property type="evidence" value="ECO:0007669"/>
    <property type="project" value="InterPro"/>
</dbReference>
<name>A0A918KU88_9GAMM</name>
<comment type="function">
    <text evidence="5">Required for the activity of the bacterial periplasmic transport system of putrescine.</text>
</comment>
<dbReference type="PRINTS" id="PR00909">
    <property type="entry name" value="SPERMDNBNDNG"/>
</dbReference>
<proteinExistence type="inferred from homology"/>
<accession>A0A918KU88</accession>
<dbReference type="Gene3D" id="3.40.190.10">
    <property type="entry name" value="Periplasmic binding protein-like II"/>
    <property type="match status" value="2"/>
</dbReference>
<evidence type="ECO:0000256" key="1">
    <source>
        <dbReference type="ARBA" id="ARBA00004418"/>
    </source>
</evidence>
<dbReference type="InterPro" id="IPR006059">
    <property type="entry name" value="SBP"/>
</dbReference>
<dbReference type="GO" id="GO:0042597">
    <property type="term" value="C:periplasmic space"/>
    <property type="evidence" value="ECO:0007669"/>
    <property type="project" value="UniProtKB-SubCell"/>
</dbReference>
<sequence>MSMKALSKTLAVTALAASIAGAAVAEDRVVRIYNWSDYIAPDILENFTADTGIEVVYDVFDSNDVLEAKVLSGQSGYDLVVPTTDYMARQIQAGAYQKLDKSKLTNWDNLDDDLLERIENYDPGNQYGVPWQWGTTGIGYNVDKVRDILGDDAPIGSWELLFEPEYASQLAECGITVLDSANEVFPLVLQYLGLNPNSLSRADYSKAEAKLMEIRPYIKYFHSSRYISDLANGNVCVSIGWSGDVFQAMWRAEEADNGVSIDYYIPREGAPMWSDMMVIPADARNVEEAHAFMNYVLRPQIAADITNYVWYGSPVEAAKPYIDEEILSNPGIYPVEGTELFTFEVLPNSILRTMTRSWTKVKSGT</sequence>
<dbReference type="Proteomes" id="UP000626148">
    <property type="component" value="Unassembled WGS sequence"/>
</dbReference>
<evidence type="ECO:0000313" key="8">
    <source>
        <dbReference type="Proteomes" id="UP000626148"/>
    </source>
</evidence>
<dbReference type="Pfam" id="PF13416">
    <property type="entry name" value="SBP_bac_8"/>
    <property type="match status" value="1"/>
</dbReference>
<dbReference type="PANTHER" id="PTHR30222:SF12">
    <property type="entry name" value="NORSPERMIDINE SENSOR"/>
    <property type="match status" value="1"/>
</dbReference>
<dbReference type="CDD" id="cd13659">
    <property type="entry name" value="PBP2_PotF"/>
    <property type="match status" value="1"/>
</dbReference>
<keyword evidence="2 5" id="KW-0813">Transport</keyword>
<reference evidence="7" key="2">
    <citation type="submission" date="2020-09" db="EMBL/GenBank/DDBJ databases">
        <authorList>
            <person name="Sun Q."/>
            <person name="Kim S."/>
        </authorList>
    </citation>
    <scope>NUCLEOTIDE SEQUENCE</scope>
    <source>
        <strain evidence="7">KCTC 22169</strain>
    </source>
</reference>
<dbReference type="RefSeq" id="WP_308427573.1">
    <property type="nucleotide sequence ID" value="NZ_BMXR01000025.1"/>
</dbReference>
<evidence type="ECO:0000256" key="4">
    <source>
        <dbReference type="ARBA" id="ARBA00022764"/>
    </source>
</evidence>
<dbReference type="AlphaFoldDB" id="A0A918KU88"/>
<comment type="caution">
    <text evidence="7">The sequence shown here is derived from an EMBL/GenBank/DDBJ whole genome shotgun (WGS) entry which is preliminary data.</text>
</comment>
<dbReference type="PANTHER" id="PTHR30222">
    <property type="entry name" value="SPERMIDINE/PUTRESCINE-BINDING PERIPLASMIC PROTEIN"/>
    <property type="match status" value="1"/>
</dbReference>
<keyword evidence="3 6" id="KW-0732">Signal</keyword>
<evidence type="ECO:0000256" key="3">
    <source>
        <dbReference type="ARBA" id="ARBA00022729"/>
    </source>
</evidence>
<keyword evidence="4 5" id="KW-0574">Periplasm</keyword>
<gene>
    <name evidence="7" type="primary">potF</name>
    <name evidence="7" type="ORF">GCM10007392_48930</name>
</gene>
<dbReference type="EMBL" id="BMXR01000025">
    <property type="protein sequence ID" value="GGX76170.1"/>
    <property type="molecule type" value="Genomic_DNA"/>
</dbReference>
<keyword evidence="8" id="KW-1185">Reference proteome</keyword>
<reference evidence="7" key="1">
    <citation type="journal article" date="2014" name="Int. J. Syst. Evol. Microbiol.">
        <title>Complete genome sequence of Corynebacterium casei LMG S-19264T (=DSM 44701T), isolated from a smear-ripened cheese.</title>
        <authorList>
            <consortium name="US DOE Joint Genome Institute (JGI-PGF)"/>
            <person name="Walter F."/>
            <person name="Albersmeier A."/>
            <person name="Kalinowski J."/>
            <person name="Ruckert C."/>
        </authorList>
    </citation>
    <scope>NUCLEOTIDE SEQUENCE</scope>
    <source>
        <strain evidence="7">KCTC 22169</strain>
    </source>
</reference>